<dbReference type="SMART" id="SM00382">
    <property type="entry name" value="AAA"/>
    <property type="match status" value="1"/>
</dbReference>
<dbReference type="Proteomes" id="UP000317378">
    <property type="component" value="Unassembled WGS sequence"/>
</dbReference>
<dbReference type="PROSITE" id="PS00211">
    <property type="entry name" value="ABC_TRANSPORTER_1"/>
    <property type="match status" value="1"/>
</dbReference>
<comment type="similarity">
    <text evidence="1">Belongs to the ABC transporter superfamily.</text>
</comment>
<dbReference type="PANTHER" id="PTHR43820:SF4">
    <property type="entry name" value="HIGH-AFFINITY BRANCHED-CHAIN AMINO ACID TRANSPORT ATP-BINDING PROTEIN LIVF"/>
    <property type="match status" value="1"/>
</dbReference>
<dbReference type="InterPro" id="IPR027417">
    <property type="entry name" value="P-loop_NTPase"/>
</dbReference>
<dbReference type="GO" id="GO:0005524">
    <property type="term" value="F:ATP binding"/>
    <property type="evidence" value="ECO:0007669"/>
    <property type="project" value="UniProtKB-KW"/>
</dbReference>
<keyword evidence="5" id="KW-0029">Amino-acid transport</keyword>
<dbReference type="InterPro" id="IPR052156">
    <property type="entry name" value="BCAA_Transport_ATP-bd_LivF"/>
</dbReference>
<evidence type="ECO:0000256" key="6">
    <source>
        <dbReference type="SAM" id="MobiDB-lite"/>
    </source>
</evidence>
<dbReference type="InterPro" id="IPR003439">
    <property type="entry name" value="ABC_transporter-like_ATP-bd"/>
</dbReference>
<dbReference type="PROSITE" id="PS50893">
    <property type="entry name" value="ABC_TRANSPORTER_2"/>
    <property type="match status" value="1"/>
</dbReference>
<comment type="caution">
    <text evidence="8">The sequence shown here is derived from an EMBL/GenBank/DDBJ whole genome shotgun (WGS) entry which is preliminary data.</text>
</comment>
<keyword evidence="9" id="KW-1185">Reference proteome</keyword>
<dbReference type="GO" id="GO:0015658">
    <property type="term" value="F:branched-chain amino acid transmembrane transporter activity"/>
    <property type="evidence" value="ECO:0007669"/>
    <property type="project" value="TreeGrafter"/>
</dbReference>
<dbReference type="Pfam" id="PF00005">
    <property type="entry name" value="ABC_tran"/>
    <property type="match status" value="1"/>
</dbReference>
<dbReference type="EMBL" id="VCHX02000318">
    <property type="protein sequence ID" value="TPQ16909.1"/>
    <property type="molecule type" value="Genomic_DNA"/>
</dbReference>
<dbReference type="OrthoDB" id="9776369at2"/>
<evidence type="ECO:0000256" key="5">
    <source>
        <dbReference type="ARBA" id="ARBA00022970"/>
    </source>
</evidence>
<dbReference type="InterPro" id="IPR003593">
    <property type="entry name" value="AAA+_ATPase"/>
</dbReference>
<keyword evidence="3" id="KW-0547">Nucleotide-binding</keyword>
<dbReference type="AlphaFoldDB" id="A0A505DG58"/>
<keyword evidence="4 8" id="KW-0067">ATP-binding</keyword>
<dbReference type="GO" id="GO:0016887">
    <property type="term" value="F:ATP hydrolysis activity"/>
    <property type="evidence" value="ECO:0007669"/>
    <property type="project" value="InterPro"/>
</dbReference>
<evidence type="ECO:0000256" key="1">
    <source>
        <dbReference type="ARBA" id="ARBA00005417"/>
    </source>
</evidence>
<sequence>MSGAWRRFRAAREAEVLEIDGLVVRYGARAPVLRGVSLDVGRSGVVALLGSNGAGKTTLMRAVSGTLGLYGGGVTEGSVRFRGERITGADTARTVVHGLVQVPEGRHIFAGLTVEENLSAGALTVRSSAVREHTRRRMYELFPLLAERRRARGGTLSGGEQQMLAIARALMAQPRLLLLDEPSLGLAPRLVHLVGETIREISREGVPVLLVEQNAAMALSVADSACVLDLGRVVLSGPTDELAQSDDVRRLYLGADVDADAGQGAGGSAPRPGPGTGNTPTLSRWSG</sequence>
<dbReference type="CDD" id="cd03224">
    <property type="entry name" value="ABC_TM1139_LivF_branched"/>
    <property type="match status" value="1"/>
</dbReference>
<protein>
    <submittedName>
        <fullName evidence="8">ABC transporter ATP-binding protein</fullName>
    </submittedName>
</protein>
<evidence type="ECO:0000313" key="8">
    <source>
        <dbReference type="EMBL" id="TPQ16909.1"/>
    </source>
</evidence>
<dbReference type="GO" id="GO:0015807">
    <property type="term" value="P:L-amino acid transport"/>
    <property type="evidence" value="ECO:0007669"/>
    <property type="project" value="TreeGrafter"/>
</dbReference>
<evidence type="ECO:0000259" key="7">
    <source>
        <dbReference type="PROSITE" id="PS50893"/>
    </source>
</evidence>
<feature type="domain" description="ABC transporter" evidence="7">
    <location>
        <begin position="17"/>
        <end position="255"/>
    </location>
</feature>
<evidence type="ECO:0000256" key="2">
    <source>
        <dbReference type="ARBA" id="ARBA00022448"/>
    </source>
</evidence>
<gene>
    <name evidence="8" type="ORF">FGD71_039245</name>
</gene>
<keyword evidence="2" id="KW-0813">Transport</keyword>
<name>A0A505DG58_9ACTN</name>
<dbReference type="SUPFAM" id="SSF52540">
    <property type="entry name" value="P-loop containing nucleoside triphosphate hydrolases"/>
    <property type="match status" value="1"/>
</dbReference>
<dbReference type="PANTHER" id="PTHR43820">
    <property type="entry name" value="HIGH-AFFINITY BRANCHED-CHAIN AMINO ACID TRANSPORT ATP-BINDING PROTEIN LIVF"/>
    <property type="match status" value="1"/>
</dbReference>
<evidence type="ECO:0000313" key="9">
    <source>
        <dbReference type="Proteomes" id="UP000317378"/>
    </source>
</evidence>
<proteinExistence type="inferred from homology"/>
<feature type="region of interest" description="Disordered" evidence="6">
    <location>
        <begin position="261"/>
        <end position="287"/>
    </location>
</feature>
<reference evidence="8 9" key="1">
    <citation type="submission" date="2019-06" db="EMBL/GenBank/DDBJ databases">
        <title>Streptomyces sporangiiformans sp. nov., a novel actinomycete isolated from soil in Mount Song.</title>
        <authorList>
            <person name="Han L."/>
        </authorList>
    </citation>
    <scope>NUCLEOTIDE SEQUENCE [LARGE SCALE GENOMIC DNA]</scope>
    <source>
        <strain evidence="8 9">NEAU-SSA 1</strain>
    </source>
</reference>
<organism evidence="8 9">
    <name type="scientific">Streptomyces sporangiiformans</name>
    <dbReference type="NCBI Taxonomy" id="2315329"/>
    <lineage>
        <taxon>Bacteria</taxon>
        <taxon>Bacillati</taxon>
        <taxon>Actinomycetota</taxon>
        <taxon>Actinomycetes</taxon>
        <taxon>Kitasatosporales</taxon>
        <taxon>Streptomycetaceae</taxon>
        <taxon>Streptomyces</taxon>
    </lineage>
</organism>
<accession>A0A505DG58</accession>
<dbReference type="InterPro" id="IPR017871">
    <property type="entry name" value="ABC_transporter-like_CS"/>
</dbReference>
<evidence type="ECO:0000256" key="4">
    <source>
        <dbReference type="ARBA" id="ARBA00022840"/>
    </source>
</evidence>
<dbReference type="Gene3D" id="3.40.50.300">
    <property type="entry name" value="P-loop containing nucleotide triphosphate hydrolases"/>
    <property type="match status" value="1"/>
</dbReference>
<evidence type="ECO:0000256" key="3">
    <source>
        <dbReference type="ARBA" id="ARBA00022741"/>
    </source>
</evidence>
<dbReference type="RefSeq" id="WP_119105339.1">
    <property type="nucleotide sequence ID" value="NZ_QXMJ01000318.1"/>
</dbReference>